<keyword evidence="3" id="KW-1185">Reference proteome</keyword>
<dbReference type="EMBL" id="KI964776">
    <property type="protein sequence ID" value="EUC28957.1"/>
    <property type="molecule type" value="Genomic_DNA"/>
</dbReference>
<accession>W6XNP5</accession>
<reference evidence="2 3" key="1">
    <citation type="journal article" date="2013" name="PLoS Genet.">
        <title>Comparative genome structure, secondary metabolite, and effector coding capacity across Cochliobolus pathogens.</title>
        <authorList>
            <person name="Condon B.J."/>
            <person name="Leng Y."/>
            <person name="Wu D."/>
            <person name="Bushley K.E."/>
            <person name="Ohm R.A."/>
            <person name="Otillar R."/>
            <person name="Martin J."/>
            <person name="Schackwitz W."/>
            <person name="Grimwood J."/>
            <person name="MohdZainudin N."/>
            <person name="Xue C."/>
            <person name="Wang R."/>
            <person name="Manning V.A."/>
            <person name="Dhillon B."/>
            <person name="Tu Z.J."/>
            <person name="Steffenson B.J."/>
            <person name="Salamov A."/>
            <person name="Sun H."/>
            <person name="Lowry S."/>
            <person name="LaButti K."/>
            <person name="Han J."/>
            <person name="Copeland A."/>
            <person name="Lindquist E."/>
            <person name="Barry K."/>
            <person name="Schmutz J."/>
            <person name="Baker S.E."/>
            <person name="Ciuffetti L.M."/>
            <person name="Grigoriev I.V."/>
            <person name="Zhong S."/>
            <person name="Turgeon B.G."/>
        </authorList>
    </citation>
    <scope>NUCLEOTIDE SEQUENCE [LARGE SCALE GENOMIC DNA]</scope>
    <source>
        <strain evidence="2 3">26-R-13</strain>
    </source>
</reference>
<feature type="compositionally biased region" description="Basic and acidic residues" evidence="1">
    <location>
        <begin position="51"/>
        <end position="63"/>
    </location>
</feature>
<dbReference type="RefSeq" id="XP_007716729.1">
    <property type="nucleotide sequence ID" value="XM_007718539.1"/>
</dbReference>
<evidence type="ECO:0000313" key="3">
    <source>
        <dbReference type="Proteomes" id="UP000053841"/>
    </source>
</evidence>
<sequence length="111" mass="12833">MSFTEKGNIMAIIREMRNPLCPPQIDINPVLGNMREIRPANQALFDFPIPSRRDTHMHKDAREKTKKPNRPNPASHHPIAESQGYRLTHSRKKDNKKQATREKTLTGPRTQ</sequence>
<evidence type="ECO:0000256" key="1">
    <source>
        <dbReference type="SAM" id="MobiDB-lite"/>
    </source>
</evidence>
<dbReference type="KEGG" id="bze:COCCADRAFT_29881"/>
<feature type="region of interest" description="Disordered" evidence="1">
    <location>
        <begin position="44"/>
        <end position="111"/>
    </location>
</feature>
<dbReference type="Proteomes" id="UP000053841">
    <property type="component" value="Unassembled WGS sequence"/>
</dbReference>
<proteinExistence type="predicted"/>
<evidence type="ECO:0000313" key="2">
    <source>
        <dbReference type="EMBL" id="EUC28957.1"/>
    </source>
</evidence>
<organism evidence="2 3">
    <name type="scientific">Cochliobolus carbonum (strain 26-R-13)</name>
    <name type="common">Maize leaf spot fungus</name>
    <name type="synonym">Bipolaris zeicola</name>
    <dbReference type="NCBI Taxonomy" id="930089"/>
    <lineage>
        <taxon>Eukaryota</taxon>
        <taxon>Fungi</taxon>
        <taxon>Dikarya</taxon>
        <taxon>Ascomycota</taxon>
        <taxon>Pezizomycotina</taxon>
        <taxon>Dothideomycetes</taxon>
        <taxon>Pleosporomycetidae</taxon>
        <taxon>Pleosporales</taxon>
        <taxon>Pleosporineae</taxon>
        <taxon>Pleosporaceae</taxon>
        <taxon>Bipolaris</taxon>
    </lineage>
</organism>
<name>W6XNP5_COCC2</name>
<dbReference type="HOGENOM" id="CLU_2157930_0_0_1"/>
<dbReference type="GeneID" id="19146644"/>
<gene>
    <name evidence="2" type="ORF">COCCADRAFT_29881</name>
</gene>
<protein>
    <submittedName>
        <fullName evidence="2">Uncharacterized protein</fullName>
    </submittedName>
</protein>
<dbReference type="AlphaFoldDB" id="W6XNP5"/>